<name>A0A1H8U428_9FIRM</name>
<dbReference type="OrthoDB" id="2596200at2"/>
<evidence type="ECO:0000313" key="2">
    <source>
        <dbReference type="Proteomes" id="UP000198847"/>
    </source>
</evidence>
<accession>A0A1H8U428</accession>
<organism evidence="1 2">
    <name type="scientific">Propionispora vibrioides</name>
    <dbReference type="NCBI Taxonomy" id="112903"/>
    <lineage>
        <taxon>Bacteria</taxon>
        <taxon>Bacillati</taxon>
        <taxon>Bacillota</taxon>
        <taxon>Negativicutes</taxon>
        <taxon>Selenomonadales</taxon>
        <taxon>Sporomusaceae</taxon>
        <taxon>Propionispora</taxon>
    </lineage>
</organism>
<gene>
    <name evidence="1" type="ORF">SAMN04490178_10819</name>
</gene>
<dbReference type="RefSeq" id="WP_091745654.1">
    <property type="nucleotide sequence ID" value="NZ_FODY01000008.1"/>
</dbReference>
<keyword evidence="2" id="KW-1185">Reference proteome</keyword>
<dbReference type="Proteomes" id="UP000198847">
    <property type="component" value="Unassembled WGS sequence"/>
</dbReference>
<dbReference type="EMBL" id="FODY01000008">
    <property type="protein sequence ID" value="SEO97816.1"/>
    <property type="molecule type" value="Genomic_DNA"/>
</dbReference>
<proteinExistence type="predicted"/>
<evidence type="ECO:0000313" key="1">
    <source>
        <dbReference type="EMBL" id="SEO97816.1"/>
    </source>
</evidence>
<reference evidence="1 2" key="1">
    <citation type="submission" date="2016-10" db="EMBL/GenBank/DDBJ databases">
        <authorList>
            <person name="de Groot N.N."/>
        </authorList>
    </citation>
    <scope>NUCLEOTIDE SEQUENCE [LARGE SCALE GENOMIC DNA]</scope>
    <source>
        <strain evidence="1 2">DSM 13305</strain>
    </source>
</reference>
<dbReference type="AlphaFoldDB" id="A0A1H8U428"/>
<sequence>MAYVESALAAKVDQALKLEQSIKEQKKALDKIKVELQTAALSDMENKNIKQVQFFGTKGHFEALYKEKLEIDNYRMLVRLLGDIVRDKVTRKVEVKFDIENRFKAALMTLLKGDYKAHDLDGLLADLGLDGKAIKTAKKKLKGEYKADKKTLEALGITGACEEELDAIHEVKNLERVQRFFDLEAIDLAQLKKALWLEETLSVALYAEEPV</sequence>
<protein>
    <submittedName>
        <fullName evidence="1">Uncharacterized protein</fullName>
    </submittedName>
</protein>
<dbReference type="STRING" id="112903.SAMN04490178_10819"/>